<dbReference type="Proteomes" id="UP000285310">
    <property type="component" value="Unassembled WGS sequence"/>
</dbReference>
<gene>
    <name evidence="2" type="ORF">SAJA_12050</name>
</gene>
<feature type="transmembrane region" description="Helical" evidence="1">
    <location>
        <begin position="48"/>
        <end position="71"/>
    </location>
</feature>
<dbReference type="OrthoDB" id="7069108at2"/>
<organism evidence="2 3">
    <name type="scientific">Salinisphaera japonica YTM-1</name>
    <dbReference type="NCBI Taxonomy" id="1209778"/>
    <lineage>
        <taxon>Bacteria</taxon>
        <taxon>Pseudomonadati</taxon>
        <taxon>Pseudomonadota</taxon>
        <taxon>Gammaproteobacteria</taxon>
        <taxon>Salinisphaerales</taxon>
        <taxon>Salinisphaeraceae</taxon>
        <taxon>Salinisphaera</taxon>
    </lineage>
</organism>
<keyword evidence="1" id="KW-0812">Transmembrane</keyword>
<feature type="transmembrane region" description="Helical" evidence="1">
    <location>
        <begin position="12"/>
        <end position="36"/>
    </location>
</feature>
<keyword evidence="3" id="KW-1185">Reference proteome</keyword>
<evidence type="ECO:0000313" key="2">
    <source>
        <dbReference type="EMBL" id="ROO25955.1"/>
    </source>
</evidence>
<evidence type="ECO:0000256" key="1">
    <source>
        <dbReference type="SAM" id="Phobius"/>
    </source>
</evidence>
<dbReference type="EMBL" id="AYKG01000041">
    <property type="protein sequence ID" value="ROO25955.1"/>
    <property type="molecule type" value="Genomic_DNA"/>
</dbReference>
<reference evidence="2 3" key="1">
    <citation type="submission" date="2013-10" db="EMBL/GenBank/DDBJ databases">
        <title>Salinisphaera japonica YTM-1 Genome Sequencing.</title>
        <authorList>
            <person name="Lai Q."/>
            <person name="Li C."/>
            <person name="Shao Z."/>
        </authorList>
    </citation>
    <scope>NUCLEOTIDE SEQUENCE [LARGE SCALE GENOMIC DNA]</scope>
    <source>
        <strain evidence="2 3">YTM-1</strain>
    </source>
</reference>
<dbReference type="RefSeq" id="WP_123658886.1">
    <property type="nucleotide sequence ID" value="NZ_AYKG01000041.1"/>
</dbReference>
<keyword evidence="1" id="KW-0472">Membrane</keyword>
<dbReference type="AlphaFoldDB" id="A0A423PK31"/>
<proteinExistence type="predicted"/>
<protein>
    <submittedName>
        <fullName evidence="2">Uncharacterized protein</fullName>
    </submittedName>
</protein>
<sequence>MSIKGRITRAVSLHYVLWFLMFMALVAMTFTAWGAYLVLAEHVTQAAAAFITGGGVVGAMLIVVFIAWLCLRPKNPPIQQLATDDSPERHMSQPEAFIEQQLRPYIGDRATRWVQQNPGLLTIGALSTGVILAASPGLRRTLTTAAKPILIRKGMSALTGGDD</sequence>
<dbReference type="InParanoid" id="A0A423PK31"/>
<keyword evidence="1" id="KW-1133">Transmembrane helix</keyword>
<comment type="caution">
    <text evidence="2">The sequence shown here is derived from an EMBL/GenBank/DDBJ whole genome shotgun (WGS) entry which is preliminary data.</text>
</comment>
<accession>A0A423PK31</accession>
<name>A0A423PK31_9GAMM</name>
<evidence type="ECO:0000313" key="3">
    <source>
        <dbReference type="Proteomes" id="UP000285310"/>
    </source>
</evidence>